<dbReference type="OrthoDB" id="2443807at2759"/>
<dbReference type="SUPFAM" id="SSF48371">
    <property type="entry name" value="ARM repeat"/>
    <property type="match status" value="1"/>
</dbReference>
<dbReference type="STRING" id="1314771.A0A197KF93"/>
<dbReference type="Pfam" id="PF23948">
    <property type="entry name" value="ARM_5"/>
    <property type="match status" value="1"/>
</dbReference>
<feature type="domain" description="Arm-like repeat" evidence="2">
    <location>
        <begin position="175"/>
        <end position="534"/>
    </location>
</feature>
<reference evidence="3 4" key="1">
    <citation type="submission" date="2016-05" db="EMBL/GenBank/DDBJ databases">
        <title>Genome sequencing reveals origins of a unique bacterial endosymbiosis in the earliest lineages of terrestrial Fungi.</title>
        <authorList>
            <consortium name="DOE Joint Genome Institute"/>
            <person name="Uehling J."/>
            <person name="Gryganskyi A."/>
            <person name="Hameed K."/>
            <person name="Tschaplinski T."/>
            <person name="Misztal P."/>
            <person name="Wu S."/>
            <person name="Desiro A."/>
            <person name="Vande Pol N."/>
            <person name="Du Z.-Y."/>
            <person name="Zienkiewicz A."/>
            <person name="Zienkiewicz K."/>
            <person name="Morin E."/>
            <person name="Tisserant E."/>
            <person name="Splivallo R."/>
            <person name="Hainaut M."/>
            <person name="Henrissat B."/>
            <person name="Ohm R."/>
            <person name="Kuo A."/>
            <person name="Yan J."/>
            <person name="Lipzen A."/>
            <person name="Nolan M."/>
            <person name="Labutti K."/>
            <person name="Barry K."/>
            <person name="Goldstein A."/>
            <person name="Labbe J."/>
            <person name="Schadt C."/>
            <person name="Tuskan G."/>
            <person name="Grigoriev I."/>
            <person name="Martin F."/>
            <person name="Vilgalys R."/>
            <person name="Bonito G."/>
        </authorList>
    </citation>
    <scope>NUCLEOTIDE SEQUENCE [LARGE SCALE GENOMIC DNA]</scope>
    <source>
        <strain evidence="3 4">AG-77</strain>
    </source>
</reference>
<dbReference type="Gene3D" id="3.40.50.300">
    <property type="entry name" value="P-loop containing nucleotide triphosphate hydrolases"/>
    <property type="match status" value="2"/>
</dbReference>
<dbReference type="Proteomes" id="UP000078512">
    <property type="component" value="Unassembled WGS sequence"/>
</dbReference>
<gene>
    <name evidence="3" type="ORF">K457DRAFT_13265</name>
</gene>
<evidence type="ECO:0000256" key="1">
    <source>
        <dbReference type="SAM" id="MobiDB-lite"/>
    </source>
</evidence>
<evidence type="ECO:0000313" key="4">
    <source>
        <dbReference type="Proteomes" id="UP000078512"/>
    </source>
</evidence>
<keyword evidence="4" id="KW-1185">Reference proteome</keyword>
<evidence type="ECO:0000313" key="3">
    <source>
        <dbReference type="EMBL" id="OAQ35346.1"/>
    </source>
</evidence>
<protein>
    <recommendedName>
        <fullName evidence="2">Arm-like repeat domain-containing protein</fullName>
    </recommendedName>
</protein>
<sequence length="1546" mass="174289">MADHPRNTPPPSGGDKAPRGTSVFSSLKTAAKKAFRPSSEGDYSVANAVAAFHVDQTSILNGLGRFSISEPSIEDPDNNDATIVPPVETIIAGLTVLEAPTSSRVSLQNIAKPIFRTSLPKSGARFKSTLQLAFAHHLLPKESSSSPPMLDPLVITGDNAQEVVFDEVEEAWIKSIKKDSFEQGRVRWLTAQVVAKFLIPQHKDATTIAEVVLLGPVLERDDYRSVFSSLIDQLERENLLAVKLLQGLVQLLQNASPGYLIDDDLVRILRVLRQRLKDTYKELGDVEHAASDHIYYLVIVVSRVLDAMMESNVKGLHRTEDHQPLLDILAELWKDSSDPYLKFQASYAWQALQYVDDDESPLHAVLRFGSEVAIGALGVAGILKFDPENLFNGLQQLVHAAEQVIDVAKTMVEGAQSLRSGGEGLVDSMLKGFRSGAKRAWYPALQGARVFIREGRLADFQRVIYEAPCRKEANFQQGVCQLLGELAIDLIWTTETREKAVDLLGELYRNCGSWSLDAATKNAIPAIIHHVSEHAEDVIKAHATKLWKSLAVGGLSNLPRSYPLMSRLRLPETSPLLAKTFKILPEEYAIHRLKVRRQDEYKQHTYISPQARPIIRKPEEDDEDDEDDKKFSAKRFPLLHKAKGRPIIRKPGEDDEEISAERFSLLDKVEEFLVTGQQVFLIMGDSGAGKSTFNRYLEQKLWKAYKQGDPIPLFINLPAIEKPQKELISEHLRTNNFSGDDIQYLKETRRFIVICDSYDESQLAINLHSTNAFNRPEQWNTKMIISCRSAYLDKTYRKRFQPQPIDQYSPPTPHLFQEVAIVPFSSDQVKVYVEQFVQEKEVHELFGNRPVWNAEEYMDKLKEIPHLLSLVTNPYLLIMALRTLPGIIYGVQHLTGVVVNRSSLYRAFVKQWLKSGERRLEAQTLKLSKEENACLQELSDAGFVNIAIDFLKGLAAAIFTKQDGNPIVRYLHRDDKDTWKATYFGPGTEAKFLREASPLTGSGVIHRFIHRSLLEYFFTFEEHEIHQLRTMRLQEYDSQRQRACYPLYAKSTLHGLKEDSHPLMDTVAEFLQSERQVLLLLGGAASGKSGFCRQLEYDLLRLYNPGDPIPLFISLSLHSDSKQDLISTHLQRSNFSDDVIQELKQHRQFIIICDGYDEARLSSNIHTSNGFNQPGCWNVRSMVVTCRSSFLGQGYQMQFAPESTTPNTPQLFQEATIVPFTRNQIQECIQQYVHSMSSDMDISVQAIWGVERYLSALDAMAGLMALSSNPFILSLILELLSSQFVPPFGPSDAARALSKFYDTIVSQWTECSRRKLQNCHLSMDERDEFISLRDYGFDWCVTDYQKRLALAIFEQQDGHPVVAYNHLREGGTWKARFFGSDVMATLLRESSLLIRIGDQYQFIAQPLLQYFYSLVISDPYHNVYFDDNDDEAEVALPEFAADHPLNKRSIVGESMVLQFLVSRVGKIPALKVPFFAVVETSKTDAGVAVAAANAITILVKAGEKFDDLDLSNIRIPGADLTCSSLQPDRLQGADLTGAILPSSFSQ</sequence>
<dbReference type="SUPFAM" id="SSF52540">
    <property type="entry name" value="P-loop containing nucleoside triphosphate hydrolases"/>
    <property type="match status" value="1"/>
</dbReference>
<dbReference type="EMBL" id="KV442014">
    <property type="protein sequence ID" value="OAQ35346.1"/>
    <property type="molecule type" value="Genomic_DNA"/>
</dbReference>
<evidence type="ECO:0000259" key="2">
    <source>
        <dbReference type="Pfam" id="PF23948"/>
    </source>
</evidence>
<name>A0A197KF93_9FUNG</name>
<proteinExistence type="predicted"/>
<feature type="region of interest" description="Disordered" evidence="1">
    <location>
        <begin position="1"/>
        <end position="22"/>
    </location>
</feature>
<dbReference type="InterPro" id="IPR016024">
    <property type="entry name" value="ARM-type_fold"/>
</dbReference>
<dbReference type="InterPro" id="IPR056251">
    <property type="entry name" value="Arm_rpt_dom"/>
</dbReference>
<feature type="region of interest" description="Disordered" evidence="1">
    <location>
        <begin position="611"/>
        <end position="630"/>
    </location>
</feature>
<dbReference type="InterPro" id="IPR027417">
    <property type="entry name" value="P-loop_NTPase"/>
</dbReference>
<organism evidence="3 4">
    <name type="scientific">Linnemannia elongata AG-77</name>
    <dbReference type="NCBI Taxonomy" id="1314771"/>
    <lineage>
        <taxon>Eukaryota</taxon>
        <taxon>Fungi</taxon>
        <taxon>Fungi incertae sedis</taxon>
        <taxon>Mucoromycota</taxon>
        <taxon>Mortierellomycotina</taxon>
        <taxon>Mortierellomycetes</taxon>
        <taxon>Mortierellales</taxon>
        <taxon>Mortierellaceae</taxon>
        <taxon>Linnemannia</taxon>
    </lineage>
</organism>
<accession>A0A197KF93</accession>